<dbReference type="Proteomes" id="UP001589575">
    <property type="component" value="Unassembled WGS sequence"/>
</dbReference>
<sequence>MAQVRSARRRRVPLVVGSRFSSASVRQSRCPLNARSMIQAAAPGFPATHFPNRSSTASGVRALNAATAAAHRHRLKLRASVTTSATGTSPVTIACAANQCWKIGRENTTESPGPSETNRLEWAIRRSL</sequence>
<dbReference type="EMBL" id="JBHMFI010000010">
    <property type="protein sequence ID" value="MFB9075073.1"/>
    <property type="molecule type" value="Genomic_DNA"/>
</dbReference>
<accession>A0ABV5G9D9</accession>
<evidence type="ECO:0000313" key="3">
    <source>
        <dbReference type="Proteomes" id="UP001589575"/>
    </source>
</evidence>
<dbReference type="EMBL" id="JBHMFI010000001">
    <property type="protein sequence ID" value="MFB9073875.1"/>
    <property type="molecule type" value="Genomic_DNA"/>
</dbReference>
<organism evidence="2 3">
    <name type="scientific">Citricoccus parietis</name>
    <dbReference type="NCBI Taxonomy" id="592307"/>
    <lineage>
        <taxon>Bacteria</taxon>
        <taxon>Bacillati</taxon>
        <taxon>Actinomycetota</taxon>
        <taxon>Actinomycetes</taxon>
        <taxon>Micrococcales</taxon>
        <taxon>Micrococcaceae</taxon>
        <taxon>Citricoccus</taxon>
    </lineage>
</organism>
<comment type="caution">
    <text evidence="2">The sequence shown here is derived from an EMBL/GenBank/DDBJ whole genome shotgun (WGS) entry which is preliminary data.</text>
</comment>
<protein>
    <submittedName>
        <fullName evidence="2">Uncharacterized protein</fullName>
    </submittedName>
</protein>
<gene>
    <name evidence="1" type="ORF">ACFFX0_22815</name>
    <name evidence="2" type="ORF">ACFFX0_29390</name>
</gene>
<evidence type="ECO:0000313" key="1">
    <source>
        <dbReference type="EMBL" id="MFB9073875.1"/>
    </source>
</evidence>
<name>A0ABV5G9D9_9MICC</name>
<evidence type="ECO:0000313" key="2">
    <source>
        <dbReference type="EMBL" id="MFB9075073.1"/>
    </source>
</evidence>
<proteinExistence type="predicted"/>
<keyword evidence="3" id="KW-1185">Reference proteome</keyword>
<reference evidence="2 3" key="1">
    <citation type="submission" date="2024-09" db="EMBL/GenBank/DDBJ databases">
        <authorList>
            <person name="Sun Q."/>
            <person name="Mori K."/>
        </authorList>
    </citation>
    <scope>NUCLEOTIDE SEQUENCE [LARGE SCALE GENOMIC DNA]</scope>
    <source>
        <strain evidence="2 3">CCM 7609</strain>
    </source>
</reference>